<feature type="transmembrane region" description="Helical" evidence="1">
    <location>
        <begin position="32"/>
        <end position="52"/>
    </location>
</feature>
<keyword evidence="4" id="KW-1185">Reference proteome</keyword>
<dbReference type="Proteomes" id="UP000043699">
    <property type="component" value="Unassembled WGS sequence"/>
</dbReference>
<feature type="domain" description="YcxB-like C-terminal" evidence="2">
    <location>
        <begin position="107"/>
        <end position="165"/>
    </location>
</feature>
<keyword evidence="1" id="KW-0812">Transmembrane</keyword>
<name>A0A098EN97_9BACL</name>
<organism evidence="3 4">
    <name type="scientific">Planococcus massiliensis</name>
    <dbReference type="NCBI Taxonomy" id="1499687"/>
    <lineage>
        <taxon>Bacteria</taxon>
        <taxon>Bacillati</taxon>
        <taxon>Bacillota</taxon>
        <taxon>Bacilli</taxon>
        <taxon>Bacillales</taxon>
        <taxon>Caryophanaceae</taxon>
        <taxon>Planococcus</taxon>
    </lineage>
</organism>
<keyword evidence="1" id="KW-1133">Transmembrane helix</keyword>
<evidence type="ECO:0000313" key="4">
    <source>
        <dbReference type="Proteomes" id="UP000043699"/>
    </source>
</evidence>
<evidence type="ECO:0000313" key="3">
    <source>
        <dbReference type="EMBL" id="CEG23768.1"/>
    </source>
</evidence>
<dbReference type="Pfam" id="PF14317">
    <property type="entry name" value="YcxB"/>
    <property type="match status" value="1"/>
</dbReference>
<dbReference type="RefSeq" id="WP_052652716.1">
    <property type="nucleotide sequence ID" value="NZ_CCXS01000001.1"/>
</dbReference>
<protein>
    <recommendedName>
        <fullName evidence="2">YcxB-like C-terminal domain-containing protein</fullName>
    </recommendedName>
</protein>
<gene>
    <name evidence="3" type="ORF">BN1080_02773</name>
</gene>
<reference evidence="3 4" key="1">
    <citation type="submission" date="2014-09" db="EMBL/GenBank/DDBJ databases">
        <authorList>
            <person name="Urmite Genomes Urmite Genomes"/>
        </authorList>
    </citation>
    <scope>NUCLEOTIDE SEQUENCE [LARGE SCALE GENOMIC DNA]</scope>
    <source>
        <strain evidence="3 4">ES2</strain>
    </source>
</reference>
<dbReference type="STRING" id="1499687.BN1080_02773"/>
<feature type="transmembrane region" description="Helical" evidence="1">
    <location>
        <begin position="58"/>
        <end position="80"/>
    </location>
</feature>
<dbReference type="OrthoDB" id="339559at2"/>
<keyword evidence="1" id="KW-0472">Membrane</keyword>
<accession>A0A098EN97</accession>
<sequence>MMEINYDVTEEAFIDFNLYHSKNSKTYRKSMALQRFLIPVMYVMLAVIFSLILDMPLLFLLIPFLILSIVWVIFSPSLYYRMIKRTARKMIREGDNGSMLGEHSMVFTEEGLKEISKTGVASVSWSGIVDFGEDDSNFYLYNSSLSAYILPKKDLQDAETLRKLIHEKVKKTA</sequence>
<evidence type="ECO:0000256" key="1">
    <source>
        <dbReference type="SAM" id="Phobius"/>
    </source>
</evidence>
<dbReference type="EMBL" id="CCXS01000001">
    <property type="protein sequence ID" value="CEG23768.1"/>
    <property type="molecule type" value="Genomic_DNA"/>
</dbReference>
<proteinExistence type="predicted"/>
<evidence type="ECO:0000259" key="2">
    <source>
        <dbReference type="Pfam" id="PF14317"/>
    </source>
</evidence>
<dbReference type="InterPro" id="IPR025588">
    <property type="entry name" value="YcxB-like_C"/>
</dbReference>
<dbReference type="AlphaFoldDB" id="A0A098EN97"/>